<reference evidence="1 2" key="1">
    <citation type="journal article" date="2019" name="Mol. Biol. Evol.">
        <title>Blast fungal genomes show frequent chromosomal changes, gene gains and losses, and effector gene turnover.</title>
        <authorList>
            <person name="Gomez Luciano L.B."/>
            <person name="Jason Tsai I."/>
            <person name="Chuma I."/>
            <person name="Tosa Y."/>
            <person name="Chen Y.H."/>
            <person name="Li J.Y."/>
            <person name="Li M.Y."/>
            <person name="Jade Lu M.Y."/>
            <person name="Nakayashiki H."/>
            <person name="Li W.H."/>
        </authorList>
    </citation>
    <scope>NUCLEOTIDE SEQUENCE [LARGE SCALE GENOMIC DNA]</scope>
    <source>
        <strain evidence="1 2">NI907</strain>
    </source>
</reference>
<dbReference type="AlphaFoldDB" id="A0A6P8AX26"/>
<proteinExistence type="predicted"/>
<sequence>IYSVLFAFVLLTEHTRRLFFFRLRCVSDLSLSLPGCSVRVGRTTLRSLVEKMPRHSWSAYQVLSRCKMIIHPPSQTNTRICIIISPRLVQVPDASDTPLAMLAPCLGRPY</sequence>
<dbReference type="KEGG" id="pgri:PgNI_10802"/>
<name>A0A6P8AX26_PYRGI</name>
<protein>
    <submittedName>
        <fullName evidence="2">Uncharacterized protein</fullName>
    </submittedName>
</protein>
<reference evidence="2" key="3">
    <citation type="submission" date="2025-08" db="UniProtKB">
        <authorList>
            <consortium name="RefSeq"/>
        </authorList>
    </citation>
    <scope>IDENTIFICATION</scope>
    <source>
        <strain evidence="2">NI907</strain>
    </source>
</reference>
<dbReference type="Proteomes" id="UP000515153">
    <property type="component" value="Chromosome VII"/>
</dbReference>
<dbReference type="RefSeq" id="XP_030979468.1">
    <property type="nucleotide sequence ID" value="XM_031130775.1"/>
</dbReference>
<reference evidence="2" key="2">
    <citation type="submission" date="2019-10" db="EMBL/GenBank/DDBJ databases">
        <authorList>
            <consortium name="NCBI Genome Project"/>
        </authorList>
    </citation>
    <scope>NUCLEOTIDE SEQUENCE</scope>
    <source>
        <strain evidence="2">NI907</strain>
    </source>
</reference>
<keyword evidence="1" id="KW-1185">Reference proteome</keyword>
<feature type="non-terminal residue" evidence="2">
    <location>
        <position position="1"/>
    </location>
</feature>
<organism evidence="1 2">
    <name type="scientific">Pyricularia grisea</name>
    <name type="common">Crabgrass-specific blast fungus</name>
    <name type="synonym">Magnaporthe grisea</name>
    <dbReference type="NCBI Taxonomy" id="148305"/>
    <lineage>
        <taxon>Eukaryota</taxon>
        <taxon>Fungi</taxon>
        <taxon>Dikarya</taxon>
        <taxon>Ascomycota</taxon>
        <taxon>Pezizomycotina</taxon>
        <taxon>Sordariomycetes</taxon>
        <taxon>Sordariomycetidae</taxon>
        <taxon>Magnaporthales</taxon>
        <taxon>Pyriculariaceae</taxon>
        <taxon>Pyricularia</taxon>
    </lineage>
</organism>
<evidence type="ECO:0000313" key="1">
    <source>
        <dbReference type="Proteomes" id="UP000515153"/>
    </source>
</evidence>
<gene>
    <name evidence="2" type="ORF">PgNI_10802</name>
</gene>
<accession>A0A6P8AX26</accession>
<evidence type="ECO:0000313" key="2">
    <source>
        <dbReference type="RefSeq" id="XP_030979468.1"/>
    </source>
</evidence>
<dbReference type="GeneID" id="41965681"/>